<feature type="compositionally biased region" description="Pro residues" evidence="1">
    <location>
        <begin position="94"/>
        <end position="109"/>
    </location>
</feature>
<proteinExistence type="predicted"/>
<reference evidence="2 3" key="1">
    <citation type="submission" date="2017-01" db="EMBL/GenBank/DDBJ databases">
        <title>Draft genome sequence of Diplodia seriata F98.1, a fungal species involved in grapevine trunk diseases.</title>
        <authorList>
            <person name="Robert-Siegwald G."/>
            <person name="Vallet J."/>
            <person name="Abou-Mansour E."/>
            <person name="Xu J."/>
            <person name="Rey P."/>
            <person name="Bertsch C."/>
            <person name="Rego C."/>
            <person name="Larignon P."/>
            <person name="Fontaine F."/>
            <person name="Lebrun M.-H."/>
        </authorList>
    </citation>
    <scope>NUCLEOTIDE SEQUENCE [LARGE SCALE GENOMIC DNA]</scope>
    <source>
        <strain evidence="2 3">F98.1</strain>
    </source>
</reference>
<dbReference type="Proteomes" id="UP000190776">
    <property type="component" value="Unassembled WGS sequence"/>
</dbReference>
<feature type="compositionally biased region" description="Polar residues" evidence="1">
    <location>
        <begin position="35"/>
        <end position="51"/>
    </location>
</feature>
<organism evidence="2 3">
    <name type="scientific">Diplodia seriata</name>
    <dbReference type="NCBI Taxonomy" id="420778"/>
    <lineage>
        <taxon>Eukaryota</taxon>
        <taxon>Fungi</taxon>
        <taxon>Dikarya</taxon>
        <taxon>Ascomycota</taxon>
        <taxon>Pezizomycotina</taxon>
        <taxon>Dothideomycetes</taxon>
        <taxon>Dothideomycetes incertae sedis</taxon>
        <taxon>Botryosphaeriales</taxon>
        <taxon>Botryosphaeriaceae</taxon>
        <taxon>Diplodia</taxon>
    </lineage>
</organism>
<dbReference type="STRING" id="420778.A0A1S8B5W5"/>
<dbReference type="AlphaFoldDB" id="A0A1S8B5W5"/>
<evidence type="ECO:0000313" key="3">
    <source>
        <dbReference type="Proteomes" id="UP000190776"/>
    </source>
</evidence>
<gene>
    <name evidence="2" type="ORF">BK809_0001090</name>
</gene>
<accession>A0A1S8B5W5</accession>
<protein>
    <submittedName>
        <fullName evidence="2">Uncharacterized protein</fullName>
    </submittedName>
</protein>
<evidence type="ECO:0000256" key="1">
    <source>
        <dbReference type="SAM" id="MobiDB-lite"/>
    </source>
</evidence>
<comment type="caution">
    <text evidence="2">The sequence shown here is derived from an EMBL/GenBank/DDBJ whole genome shotgun (WGS) entry which is preliminary data.</text>
</comment>
<dbReference type="EMBL" id="MSZU01000113">
    <property type="protein sequence ID" value="OMP82899.1"/>
    <property type="molecule type" value="Genomic_DNA"/>
</dbReference>
<feature type="region of interest" description="Disordered" evidence="1">
    <location>
        <begin position="27"/>
        <end position="135"/>
    </location>
</feature>
<name>A0A1S8B5W5_9PEZI</name>
<sequence>MNTGSSQSATPEGGTTFAQKQAAFSTARNFHKDPSSVSVSDMRTAASTANNFRERHGEQVASGWQKANGVNQKYGVLDRVNGVASGSGGTSPANPLPGPVGKKPPPPPPPKKKGSAETGAPSPPPVPLASKPRSS</sequence>
<evidence type="ECO:0000313" key="2">
    <source>
        <dbReference type="EMBL" id="OMP82899.1"/>
    </source>
</evidence>
<dbReference type="OrthoDB" id="3357271at2759"/>